<reference evidence="7" key="1">
    <citation type="journal article" date="2024" name="Nature">
        <title>Anoxygenic phototroph of the Chloroflexota uses a type I reaction centre.</title>
        <authorList>
            <person name="Tsuji J.M."/>
            <person name="Shaw N.A."/>
            <person name="Nagashima S."/>
            <person name="Venkiteswaran J.J."/>
            <person name="Schiff S.L."/>
            <person name="Watanabe T."/>
            <person name="Fukui M."/>
            <person name="Hanada S."/>
            <person name="Tank M."/>
            <person name="Neufeld J.D."/>
        </authorList>
    </citation>
    <scope>NUCLEOTIDE SEQUENCE</scope>
    <source>
        <strain evidence="7">L227-S17</strain>
    </source>
</reference>
<dbReference type="CDD" id="cd03224">
    <property type="entry name" value="ABC_TM1139_LivF_branched"/>
    <property type="match status" value="1"/>
</dbReference>
<dbReference type="InterPro" id="IPR017871">
    <property type="entry name" value="ABC_transporter-like_CS"/>
</dbReference>
<evidence type="ECO:0000259" key="6">
    <source>
        <dbReference type="PROSITE" id="PS50893"/>
    </source>
</evidence>
<protein>
    <submittedName>
        <fullName evidence="7">ABC transporter ATP-binding protein</fullName>
    </submittedName>
</protein>
<keyword evidence="8" id="KW-1185">Reference proteome</keyword>
<keyword evidence="2" id="KW-0813">Transport</keyword>
<dbReference type="SUPFAM" id="SSF52540">
    <property type="entry name" value="P-loop containing nucleoside triphosphate hydrolases"/>
    <property type="match status" value="1"/>
</dbReference>
<dbReference type="SMART" id="SM00382">
    <property type="entry name" value="AAA"/>
    <property type="match status" value="1"/>
</dbReference>
<proteinExistence type="inferred from homology"/>
<feature type="domain" description="ABC transporter" evidence="6">
    <location>
        <begin position="25"/>
        <end position="255"/>
    </location>
</feature>
<evidence type="ECO:0000256" key="2">
    <source>
        <dbReference type="ARBA" id="ARBA00022448"/>
    </source>
</evidence>
<evidence type="ECO:0000256" key="5">
    <source>
        <dbReference type="ARBA" id="ARBA00022970"/>
    </source>
</evidence>
<dbReference type="Gene3D" id="3.40.50.300">
    <property type="entry name" value="P-loop containing nucleotide triphosphate hydrolases"/>
    <property type="match status" value="1"/>
</dbReference>
<dbReference type="PROSITE" id="PS50893">
    <property type="entry name" value="ABC_TRANSPORTER_2"/>
    <property type="match status" value="1"/>
</dbReference>
<dbReference type="InterPro" id="IPR027417">
    <property type="entry name" value="P-loop_NTPase"/>
</dbReference>
<dbReference type="GO" id="GO:0005524">
    <property type="term" value="F:ATP binding"/>
    <property type="evidence" value="ECO:0007669"/>
    <property type="project" value="UniProtKB-KW"/>
</dbReference>
<dbReference type="PANTHER" id="PTHR43820:SF2">
    <property type="entry name" value="ABC TRANSPORTER ATP-BINDING PROTEIN"/>
    <property type="match status" value="1"/>
</dbReference>
<evidence type="ECO:0000256" key="1">
    <source>
        <dbReference type="ARBA" id="ARBA00005417"/>
    </source>
</evidence>
<keyword evidence="3" id="KW-0547">Nucleotide-binding</keyword>
<keyword evidence="4 7" id="KW-0067">ATP-binding</keyword>
<organism evidence="7 8">
    <name type="scientific">Candidatus Chlorohelix allophototropha</name>
    <dbReference type="NCBI Taxonomy" id="3003348"/>
    <lineage>
        <taxon>Bacteria</taxon>
        <taxon>Bacillati</taxon>
        <taxon>Chloroflexota</taxon>
        <taxon>Chloroflexia</taxon>
        <taxon>Candidatus Chloroheliales</taxon>
        <taxon>Candidatus Chloroheliaceae</taxon>
        <taxon>Candidatus Chlorohelix</taxon>
    </lineage>
</organism>
<keyword evidence="5" id="KW-0029">Amino-acid transport</keyword>
<name>A0ABY9B356_9CHLR</name>
<sequence length="258" mass="28184">MKPSNLPTSALTPNGLSNDPSAPMLSLDDVHTYIGQFHILQGISMQVRRGAATVLLGRNGAGKTTTLKTIMGLIPPRNGAIAFNGAKLDGEITYKLARRGIGYVPEDRGIFRDMTVEENLKLAARSVSSGEYRQRLDFCTELFPDMQRFMRQKAGTLSGGQQQMVAMSRGLMVDNKLLLIDEPSKGLAPIVVQAVIEALVKLKSHITILLVEQNFTMASIVGDYFYLIDDGHNVANGTMEELINDKELTRKYLGVGGV</sequence>
<evidence type="ECO:0000256" key="3">
    <source>
        <dbReference type="ARBA" id="ARBA00022741"/>
    </source>
</evidence>
<dbReference type="Pfam" id="PF00005">
    <property type="entry name" value="ABC_tran"/>
    <property type="match status" value="1"/>
</dbReference>
<dbReference type="EMBL" id="CP128399">
    <property type="protein sequence ID" value="WJW67501.1"/>
    <property type="molecule type" value="Genomic_DNA"/>
</dbReference>
<comment type="similarity">
    <text evidence="1">Belongs to the ABC transporter superfamily.</text>
</comment>
<dbReference type="PROSITE" id="PS00211">
    <property type="entry name" value="ABC_TRANSPORTER_1"/>
    <property type="match status" value="1"/>
</dbReference>
<dbReference type="InterPro" id="IPR003439">
    <property type="entry name" value="ABC_transporter-like_ATP-bd"/>
</dbReference>
<dbReference type="InterPro" id="IPR003593">
    <property type="entry name" value="AAA+_ATPase"/>
</dbReference>
<dbReference type="InterPro" id="IPR052156">
    <property type="entry name" value="BCAA_Transport_ATP-bd_LivF"/>
</dbReference>
<evidence type="ECO:0000313" key="8">
    <source>
        <dbReference type="Proteomes" id="UP001431572"/>
    </source>
</evidence>
<dbReference type="Proteomes" id="UP001431572">
    <property type="component" value="Chromosome 1"/>
</dbReference>
<dbReference type="PANTHER" id="PTHR43820">
    <property type="entry name" value="HIGH-AFFINITY BRANCHED-CHAIN AMINO ACID TRANSPORT ATP-BINDING PROTEIN LIVF"/>
    <property type="match status" value="1"/>
</dbReference>
<accession>A0ABY9B356</accession>
<evidence type="ECO:0000256" key="4">
    <source>
        <dbReference type="ARBA" id="ARBA00022840"/>
    </source>
</evidence>
<evidence type="ECO:0000313" key="7">
    <source>
        <dbReference type="EMBL" id="WJW67501.1"/>
    </source>
</evidence>
<gene>
    <name evidence="7" type="ORF">OZ401_000767</name>
</gene>